<organism evidence="1 2">
    <name type="scientific">Aphis glycines</name>
    <name type="common">Soybean aphid</name>
    <dbReference type="NCBI Taxonomy" id="307491"/>
    <lineage>
        <taxon>Eukaryota</taxon>
        <taxon>Metazoa</taxon>
        <taxon>Ecdysozoa</taxon>
        <taxon>Arthropoda</taxon>
        <taxon>Hexapoda</taxon>
        <taxon>Insecta</taxon>
        <taxon>Pterygota</taxon>
        <taxon>Neoptera</taxon>
        <taxon>Paraneoptera</taxon>
        <taxon>Hemiptera</taxon>
        <taxon>Sternorrhyncha</taxon>
        <taxon>Aphidomorpha</taxon>
        <taxon>Aphidoidea</taxon>
        <taxon>Aphididae</taxon>
        <taxon>Aphidini</taxon>
        <taxon>Aphis</taxon>
        <taxon>Aphis</taxon>
    </lineage>
</organism>
<dbReference type="AlphaFoldDB" id="A0A6G0U626"/>
<keyword evidence="2" id="KW-1185">Reference proteome</keyword>
<comment type="caution">
    <text evidence="1">The sequence shown here is derived from an EMBL/GenBank/DDBJ whole genome shotgun (WGS) entry which is preliminary data.</text>
</comment>
<dbReference type="Proteomes" id="UP000475862">
    <property type="component" value="Unassembled WGS sequence"/>
</dbReference>
<reference evidence="1 2" key="1">
    <citation type="submission" date="2019-08" db="EMBL/GenBank/DDBJ databases">
        <title>The genome of the soybean aphid Biotype 1, its phylome, world population structure and adaptation to the North American continent.</title>
        <authorList>
            <person name="Giordano R."/>
            <person name="Donthu R.K."/>
            <person name="Hernandez A.G."/>
            <person name="Wright C.L."/>
            <person name="Zimin A.V."/>
        </authorList>
    </citation>
    <scope>NUCLEOTIDE SEQUENCE [LARGE SCALE GENOMIC DNA]</scope>
    <source>
        <tissue evidence="1">Whole aphids</tissue>
    </source>
</reference>
<proteinExistence type="predicted"/>
<dbReference type="EMBL" id="VYZN01000001">
    <property type="protein sequence ID" value="KAE9544575.1"/>
    <property type="molecule type" value="Genomic_DNA"/>
</dbReference>
<gene>
    <name evidence="1" type="ORF">AGLY_000116</name>
</gene>
<evidence type="ECO:0000313" key="2">
    <source>
        <dbReference type="Proteomes" id="UP000475862"/>
    </source>
</evidence>
<evidence type="ECO:0000313" key="1">
    <source>
        <dbReference type="EMBL" id="KAE9544575.1"/>
    </source>
</evidence>
<protein>
    <submittedName>
        <fullName evidence="1">Uncharacterized protein</fullName>
    </submittedName>
</protein>
<name>A0A6G0U626_APHGL</name>
<sequence>MAEFRLNINVTPLVPRRKVRNQIWMSPERRVCVHFLADQILRTLVRRLFDFFNRIRYSVEQICALVYDAETTGGDELVYSELFVKSGRLQFAYTDVGHLAAVQQTCDDGRLSGNGYCFARGSGLIEVVTAAAADLGTSDVTVIRSGKAFLSVFQNLDTGRRERIYRHAKLVGDSGRQAAVSGGRKQW</sequence>
<accession>A0A6G0U626</accession>